<evidence type="ECO:0000256" key="1">
    <source>
        <dbReference type="SAM" id="SignalP"/>
    </source>
</evidence>
<dbReference type="PROSITE" id="PS51257">
    <property type="entry name" value="PROKAR_LIPOPROTEIN"/>
    <property type="match status" value="1"/>
</dbReference>
<dbReference type="GeneID" id="51370571"/>
<comment type="caution">
    <text evidence="2">The sequence shown here is derived from an EMBL/GenBank/DDBJ whole genome shotgun (WGS) entry which is preliminary data.</text>
</comment>
<proteinExistence type="predicted"/>
<dbReference type="Proteomes" id="UP000273626">
    <property type="component" value="Unassembled WGS sequence"/>
</dbReference>
<dbReference type="Pfam" id="PF11720">
    <property type="entry name" value="Inhibitor_I78"/>
    <property type="match status" value="1"/>
</dbReference>
<name>A0ABX9S5B4_PARPN</name>
<evidence type="ECO:0000313" key="2">
    <source>
        <dbReference type="EMBL" id="RKS43189.1"/>
    </source>
</evidence>
<dbReference type="RefSeq" id="WP_208852058.1">
    <property type="nucleotide sequence ID" value="NZ_CP044425.1"/>
</dbReference>
<evidence type="ECO:0000313" key="3">
    <source>
        <dbReference type="Proteomes" id="UP000273626"/>
    </source>
</evidence>
<feature type="chain" id="PRO_5045148581" evidence="1">
    <location>
        <begin position="20"/>
        <end position="98"/>
    </location>
</feature>
<gene>
    <name evidence="2" type="ORF">BDE18_4148</name>
</gene>
<accession>A0ABX9S5B4</accession>
<keyword evidence="3" id="KW-1185">Reference proteome</keyword>
<organism evidence="2 3">
    <name type="scientific">Paracoccus pantotrophus</name>
    <name type="common">Thiosphaera pantotropha</name>
    <dbReference type="NCBI Taxonomy" id="82367"/>
    <lineage>
        <taxon>Bacteria</taxon>
        <taxon>Pseudomonadati</taxon>
        <taxon>Pseudomonadota</taxon>
        <taxon>Alphaproteobacteria</taxon>
        <taxon>Rhodobacterales</taxon>
        <taxon>Paracoccaceae</taxon>
        <taxon>Paracoccus</taxon>
    </lineage>
</organism>
<dbReference type="InterPro" id="IPR021719">
    <property type="entry name" value="Prot_inh_I78"/>
</dbReference>
<dbReference type="Gene3D" id="3.30.10.10">
    <property type="entry name" value="Trypsin Inhibitor V, subunit A"/>
    <property type="match status" value="1"/>
</dbReference>
<reference evidence="2" key="1">
    <citation type="submission" date="2018-10" db="EMBL/GenBank/DDBJ databases">
        <title>Genomic Encyclopedia of Archaeal and Bacterial Type Strains, Phase II (KMG-II): from individual species to whole genera.</title>
        <authorList>
            <person name="Goeker M."/>
        </authorList>
    </citation>
    <scope>NUCLEOTIDE SEQUENCE [LARGE SCALE GENOMIC DNA]</scope>
    <source>
        <strain evidence="2">DSM 2944</strain>
    </source>
</reference>
<keyword evidence="1" id="KW-0732">Signal</keyword>
<sequence>MKPNLIAAAMLSVAAMTLAACEEGAQQAEAAPGVCRPDVAEALAGRDRLTDAQAMELTGATIVRQIQPGQGVTMDYRQERVTVETDPGTGKILRASCG</sequence>
<feature type="signal peptide" evidence="1">
    <location>
        <begin position="1"/>
        <end position="19"/>
    </location>
</feature>
<dbReference type="EMBL" id="RBLI01000003">
    <property type="protein sequence ID" value="RKS43189.1"/>
    <property type="molecule type" value="Genomic_DNA"/>
</dbReference>
<protein>
    <submittedName>
        <fullName evidence="2">Peptidase inhibitor I78 family protein</fullName>
    </submittedName>
</protein>